<keyword evidence="5" id="KW-1185">Reference proteome</keyword>
<dbReference type="PROSITE" id="PS01098">
    <property type="entry name" value="LIPASE_GDSL_SER"/>
    <property type="match status" value="1"/>
</dbReference>
<comment type="caution">
    <text evidence="4">The sequence shown here is derived from an EMBL/GenBank/DDBJ whole genome shotgun (WGS) entry which is preliminary data.</text>
</comment>
<organism evidence="4 5">
    <name type="scientific">Taxus chinensis</name>
    <name type="common">Chinese yew</name>
    <name type="synonym">Taxus wallichiana var. chinensis</name>
    <dbReference type="NCBI Taxonomy" id="29808"/>
    <lineage>
        <taxon>Eukaryota</taxon>
        <taxon>Viridiplantae</taxon>
        <taxon>Streptophyta</taxon>
        <taxon>Embryophyta</taxon>
        <taxon>Tracheophyta</taxon>
        <taxon>Spermatophyta</taxon>
        <taxon>Pinopsida</taxon>
        <taxon>Pinidae</taxon>
        <taxon>Conifers II</taxon>
        <taxon>Cupressales</taxon>
        <taxon>Taxaceae</taxon>
        <taxon>Taxus</taxon>
    </lineage>
</organism>
<reference evidence="4 5" key="1">
    <citation type="journal article" date="2021" name="Nat. Plants">
        <title>The Taxus genome provides insights into paclitaxel biosynthesis.</title>
        <authorList>
            <person name="Xiong X."/>
            <person name="Gou J."/>
            <person name="Liao Q."/>
            <person name="Li Y."/>
            <person name="Zhou Q."/>
            <person name="Bi G."/>
            <person name="Li C."/>
            <person name="Du R."/>
            <person name="Wang X."/>
            <person name="Sun T."/>
            <person name="Guo L."/>
            <person name="Liang H."/>
            <person name="Lu P."/>
            <person name="Wu Y."/>
            <person name="Zhang Z."/>
            <person name="Ro D.K."/>
            <person name="Shang Y."/>
            <person name="Huang S."/>
            <person name="Yan J."/>
        </authorList>
    </citation>
    <scope>NUCLEOTIDE SEQUENCE [LARGE SCALE GENOMIC DNA]</scope>
    <source>
        <strain evidence="4">Ta-2019</strain>
    </source>
</reference>
<dbReference type="GO" id="GO:0016298">
    <property type="term" value="F:lipase activity"/>
    <property type="evidence" value="ECO:0007669"/>
    <property type="project" value="InterPro"/>
</dbReference>
<sequence>APYAPAMFVFGDSLADAGNNNFISGCTVRANFTPYGISFFPRPTGRFTNGRTAFDFVATYLRLPFPPPFLELGAKFSFGINFASAGSGLLDSTGNSEVLYTAGARKFVLADISAIGCTPYARNFGYIAYGGKCVDLVNQLVVKYNIALRRLVDHLNQNLDGMSIVLLNSYDYIMNIIKHSESYGFSEIKKACCGSGRFNVEVACGKTTPPGQYCKDPNAYLFWDQVHPTQKTCANIAHEMWIGNSSVMHPFNLFTLIFGSN</sequence>
<comment type="similarity">
    <text evidence="1">Belongs to the 'GDSL' lipolytic enzyme family.</text>
</comment>
<accession>A0AA38L975</accession>
<protein>
    <recommendedName>
        <fullName evidence="6">GDSL esterase/lipase</fullName>
    </recommendedName>
</protein>
<dbReference type="Proteomes" id="UP000824469">
    <property type="component" value="Unassembled WGS sequence"/>
</dbReference>
<proteinExistence type="inferred from homology"/>
<evidence type="ECO:0000256" key="2">
    <source>
        <dbReference type="ARBA" id="ARBA00022801"/>
    </source>
</evidence>
<gene>
    <name evidence="4" type="ORF">KI387_027775</name>
</gene>
<dbReference type="Gene3D" id="3.40.50.1110">
    <property type="entry name" value="SGNH hydrolase"/>
    <property type="match status" value="2"/>
</dbReference>
<dbReference type="InterPro" id="IPR008265">
    <property type="entry name" value="Lipase_GDSL_AS"/>
</dbReference>
<name>A0AA38L975_TAXCH</name>
<evidence type="ECO:0000256" key="3">
    <source>
        <dbReference type="ARBA" id="ARBA00022963"/>
    </source>
</evidence>
<evidence type="ECO:0008006" key="6">
    <source>
        <dbReference type="Google" id="ProtNLM"/>
    </source>
</evidence>
<keyword evidence="2" id="KW-0378">Hydrolase</keyword>
<dbReference type="InterPro" id="IPR051058">
    <property type="entry name" value="GDSL_Est/Lipase"/>
</dbReference>
<feature type="non-terminal residue" evidence="4">
    <location>
        <position position="1"/>
    </location>
</feature>
<dbReference type="InterPro" id="IPR001087">
    <property type="entry name" value="GDSL"/>
</dbReference>
<keyword evidence="3" id="KW-0443">Lipid metabolism</keyword>
<evidence type="ECO:0000313" key="5">
    <source>
        <dbReference type="Proteomes" id="UP000824469"/>
    </source>
</evidence>
<dbReference type="InterPro" id="IPR036514">
    <property type="entry name" value="SGNH_hydro_sf"/>
</dbReference>
<dbReference type="GO" id="GO:0016042">
    <property type="term" value="P:lipid catabolic process"/>
    <property type="evidence" value="ECO:0007669"/>
    <property type="project" value="UniProtKB-KW"/>
</dbReference>
<evidence type="ECO:0000313" key="4">
    <source>
        <dbReference type="EMBL" id="KAH9312740.1"/>
    </source>
</evidence>
<dbReference type="AlphaFoldDB" id="A0AA38L975"/>
<dbReference type="PANTHER" id="PTHR45648:SF5">
    <property type="entry name" value="OS04G0577300 PROTEIN"/>
    <property type="match status" value="1"/>
</dbReference>
<evidence type="ECO:0000256" key="1">
    <source>
        <dbReference type="ARBA" id="ARBA00008668"/>
    </source>
</evidence>
<dbReference type="EMBL" id="JAHRHJ020000006">
    <property type="protein sequence ID" value="KAH9312740.1"/>
    <property type="molecule type" value="Genomic_DNA"/>
</dbReference>
<keyword evidence="3" id="KW-0442">Lipid degradation</keyword>
<dbReference type="PANTHER" id="PTHR45648">
    <property type="entry name" value="GDSL LIPASE/ACYLHYDROLASE FAMILY PROTEIN (AFU_ORTHOLOGUE AFUA_4G14700)"/>
    <property type="match status" value="1"/>
</dbReference>
<dbReference type="OMA" id="CANIAHE"/>
<dbReference type="Pfam" id="PF00657">
    <property type="entry name" value="Lipase_GDSL"/>
    <property type="match status" value="2"/>
</dbReference>